<dbReference type="InterPro" id="IPR025746">
    <property type="entry name" value="PilX_N_dom"/>
</dbReference>
<feature type="domain" description="Type 4 fimbrial biogenesis protein PilX N-terminal" evidence="1">
    <location>
        <begin position="14"/>
        <end position="63"/>
    </location>
</feature>
<accession>A0A7X4W4F9</accession>
<dbReference type="Pfam" id="PF14341">
    <property type="entry name" value="PilX_N"/>
    <property type="match status" value="1"/>
</dbReference>
<protein>
    <recommendedName>
        <fullName evidence="1">Type 4 fimbrial biogenesis protein PilX N-terminal domain-containing protein</fullName>
    </recommendedName>
</protein>
<proteinExistence type="predicted"/>
<keyword evidence="3" id="KW-1185">Reference proteome</keyword>
<reference evidence="2 3" key="1">
    <citation type="submission" date="2019-12" db="EMBL/GenBank/DDBJ databases">
        <title>Draft genome sequencing of Halomonas alimentaria DSM 15356.</title>
        <authorList>
            <person name="Pandiyan K."/>
            <person name="Kushwaha P."/>
            <person name="Gowdham M."/>
            <person name="Chakdar H."/>
            <person name="Singh A."/>
            <person name="Kumar M."/>
            <person name="Saxena A.K."/>
        </authorList>
    </citation>
    <scope>NUCLEOTIDE SEQUENCE [LARGE SCALE GENOMIC DNA]</scope>
    <source>
        <strain evidence="2 3">DSM 15356</strain>
    </source>
</reference>
<evidence type="ECO:0000313" key="2">
    <source>
        <dbReference type="EMBL" id="NAW33271.1"/>
    </source>
</evidence>
<dbReference type="EMBL" id="WUTT01000001">
    <property type="protein sequence ID" value="NAW33271.1"/>
    <property type="molecule type" value="Genomic_DNA"/>
</dbReference>
<evidence type="ECO:0000259" key="1">
    <source>
        <dbReference type="Pfam" id="PF14341"/>
    </source>
</evidence>
<dbReference type="Proteomes" id="UP000487929">
    <property type="component" value="Unassembled WGS sequence"/>
</dbReference>
<organism evidence="2 3">
    <name type="scientific">Halomonas alimentaria</name>
    <dbReference type="NCBI Taxonomy" id="147248"/>
    <lineage>
        <taxon>Bacteria</taxon>
        <taxon>Pseudomonadati</taxon>
        <taxon>Pseudomonadota</taxon>
        <taxon>Gammaproteobacteria</taxon>
        <taxon>Oceanospirillales</taxon>
        <taxon>Halomonadaceae</taxon>
        <taxon>Halomonas</taxon>
    </lineage>
</organism>
<name>A0A7X4W4F9_9GAMM</name>
<sequence>MFVQGMTNCRQTQRGTALAIALVLLLIMSLLGVSIMQVSGLQERMAGNSSDRARAFQGAEAALSSAEGRLRDDEGFYLDAMDSVNGVVEAQSLQGLLSDEPTYTAMLAMRQRLVDRRQGLEIGSDLRFRCIFQVDARSSGGTNQAQVRLRSYFQPRPECEL</sequence>
<comment type="caution">
    <text evidence="2">The sequence shown here is derived from an EMBL/GenBank/DDBJ whole genome shotgun (WGS) entry which is preliminary data.</text>
</comment>
<dbReference type="OrthoDB" id="5298746at2"/>
<dbReference type="AlphaFoldDB" id="A0A7X4W4F9"/>
<dbReference type="RefSeq" id="WP_161430277.1">
    <property type="nucleotide sequence ID" value="NZ_WUTT01000001.1"/>
</dbReference>
<evidence type="ECO:0000313" key="3">
    <source>
        <dbReference type="Proteomes" id="UP000487929"/>
    </source>
</evidence>
<gene>
    <name evidence="2" type="ORF">GRB96_02385</name>
</gene>